<evidence type="ECO:0000256" key="1">
    <source>
        <dbReference type="SAM" id="MobiDB-lite"/>
    </source>
</evidence>
<gene>
    <name evidence="2" type="ORF">AVDCRST_MAG35-549</name>
</gene>
<evidence type="ECO:0000313" key="2">
    <source>
        <dbReference type="EMBL" id="CAA9394092.1"/>
    </source>
</evidence>
<accession>A0A6J4NPK9</accession>
<feature type="region of interest" description="Disordered" evidence="1">
    <location>
        <begin position="1"/>
        <end position="32"/>
    </location>
</feature>
<dbReference type="EMBL" id="CADCUY010000115">
    <property type="protein sequence ID" value="CAA9394092.1"/>
    <property type="molecule type" value="Genomic_DNA"/>
</dbReference>
<protein>
    <submittedName>
        <fullName evidence="2">Uncharacterized protein</fullName>
    </submittedName>
</protein>
<dbReference type="AlphaFoldDB" id="A0A6J4NPK9"/>
<name>A0A6J4NPK9_9ACTN</name>
<organism evidence="2">
    <name type="scientific">uncultured Quadrisphaera sp</name>
    <dbReference type="NCBI Taxonomy" id="904978"/>
    <lineage>
        <taxon>Bacteria</taxon>
        <taxon>Bacillati</taxon>
        <taxon>Actinomycetota</taxon>
        <taxon>Actinomycetes</taxon>
        <taxon>Kineosporiales</taxon>
        <taxon>Kineosporiaceae</taxon>
        <taxon>Quadrisphaera</taxon>
        <taxon>environmental samples</taxon>
    </lineage>
</organism>
<feature type="non-terminal residue" evidence="2">
    <location>
        <position position="1"/>
    </location>
</feature>
<proteinExistence type="predicted"/>
<sequence>VSAAATTALGGRTAATPGPLAAPAPALVGVAP</sequence>
<reference evidence="2" key="1">
    <citation type="submission" date="2020-02" db="EMBL/GenBank/DDBJ databases">
        <authorList>
            <person name="Meier V. D."/>
        </authorList>
    </citation>
    <scope>NUCLEOTIDE SEQUENCE</scope>
    <source>
        <strain evidence="2">AVDCRST_MAG35</strain>
    </source>
</reference>